<keyword evidence="3 6" id="KW-0812">Transmembrane</keyword>
<evidence type="ECO:0000256" key="3">
    <source>
        <dbReference type="ARBA" id="ARBA00022692"/>
    </source>
</evidence>
<keyword evidence="5 6" id="KW-0472">Membrane</keyword>
<evidence type="ECO:0000256" key="1">
    <source>
        <dbReference type="ARBA" id="ARBA00004141"/>
    </source>
</evidence>
<dbReference type="SUPFAM" id="SSF103473">
    <property type="entry name" value="MFS general substrate transporter"/>
    <property type="match status" value="1"/>
</dbReference>
<feature type="transmembrane region" description="Helical" evidence="6">
    <location>
        <begin position="197"/>
        <end position="220"/>
    </location>
</feature>
<feature type="transmembrane region" description="Helical" evidence="6">
    <location>
        <begin position="54"/>
        <end position="76"/>
    </location>
</feature>
<dbReference type="AlphaFoldDB" id="A0A127P646"/>
<keyword evidence="4 6" id="KW-1133">Transmembrane helix</keyword>
<dbReference type="PATRIC" id="fig|158899.10.peg.436"/>
<keyword evidence="2" id="KW-0813">Transport</keyword>
<feature type="transmembrane region" description="Helical" evidence="6">
    <location>
        <begin position="115"/>
        <end position="134"/>
    </location>
</feature>
<evidence type="ECO:0000256" key="4">
    <source>
        <dbReference type="ARBA" id="ARBA00022989"/>
    </source>
</evidence>
<dbReference type="GO" id="GO:0016020">
    <property type="term" value="C:membrane"/>
    <property type="evidence" value="ECO:0007669"/>
    <property type="project" value="UniProtKB-SubCell"/>
</dbReference>
<dbReference type="Proteomes" id="UP000072421">
    <property type="component" value="Chromosome"/>
</dbReference>
<feature type="transmembrane region" description="Helical" evidence="6">
    <location>
        <begin position="303"/>
        <end position="324"/>
    </location>
</feature>
<feature type="transmembrane region" description="Helical" evidence="6">
    <location>
        <begin position="271"/>
        <end position="291"/>
    </location>
</feature>
<organism evidence="8">
    <name type="scientific">Collimonas fungivorans</name>
    <dbReference type="NCBI Taxonomy" id="158899"/>
    <lineage>
        <taxon>Bacteria</taxon>
        <taxon>Pseudomonadati</taxon>
        <taxon>Pseudomonadota</taxon>
        <taxon>Betaproteobacteria</taxon>
        <taxon>Burkholderiales</taxon>
        <taxon>Oxalobacteraceae</taxon>
        <taxon>Collimonas</taxon>
    </lineage>
</organism>
<feature type="domain" description="Major facilitator superfamily (MFS) profile" evidence="7">
    <location>
        <begin position="1"/>
        <end position="425"/>
    </location>
</feature>
<feature type="transmembrane region" description="Helical" evidence="6">
    <location>
        <begin position="172"/>
        <end position="191"/>
    </location>
</feature>
<evidence type="ECO:0000259" key="7">
    <source>
        <dbReference type="PROSITE" id="PS50850"/>
    </source>
</evidence>
<dbReference type="PANTHER" id="PTHR42718">
    <property type="entry name" value="MAJOR FACILITATOR SUPERFAMILY MULTIDRUG TRANSPORTER MFSC"/>
    <property type="match status" value="1"/>
</dbReference>
<protein>
    <submittedName>
        <fullName evidence="8">Major Facilitator Superfamily protein</fullName>
    </submittedName>
</protein>
<evidence type="ECO:0000313" key="9">
    <source>
        <dbReference type="Proteomes" id="UP000072421"/>
    </source>
</evidence>
<evidence type="ECO:0000313" key="8">
    <source>
        <dbReference type="EMBL" id="AMO93168.1"/>
    </source>
</evidence>
<gene>
    <name evidence="8" type="ORF">CFter6_0437</name>
</gene>
<evidence type="ECO:0000256" key="2">
    <source>
        <dbReference type="ARBA" id="ARBA00022448"/>
    </source>
</evidence>
<dbReference type="GO" id="GO:0022857">
    <property type="term" value="F:transmembrane transporter activity"/>
    <property type="evidence" value="ECO:0007669"/>
    <property type="project" value="InterPro"/>
</dbReference>
<dbReference type="Gene3D" id="1.20.1720.10">
    <property type="entry name" value="Multidrug resistance protein D"/>
    <property type="match status" value="1"/>
</dbReference>
<feature type="transmembrane region" description="Helical" evidence="6">
    <location>
        <begin position="330"/>
        <end position="347"/>
    </location>
</feature>
<sequence>MDGTIANLALPSIARDMHATAAESIWIINSYQIAMAICLLPLASLGEIVGYRRIYLIGLMMFTLASLACGSSNTIAQLSIARVLQGFGAAGMLSVNIALIRFIYPADMLGRAVGYNALVAGSATALGPTVAGLILSVASWHWLFLINVPIGVVVLAIGYRSLPASPLAKHRYNVLSAMLCMASVGSLLYTVDAIGHLQGIFSILSCAILTVFVVALLLRFQPANAPMLPTDLLRIPLFSLSIGTSICSFAAQTAAYVMLPFYLQEHLGQSAAHAGLLLTAWPAAVAMTALVAGKMSDRMSAGLLGGIGLAILTLGLLSLLTVTAESADGLVAIRLAICGFGFGLFQSPNNRTMISVAPTLRSGAASGMLGTGRLMGQTAGASLVAFALTATSSPYIVILLIAAILSGAACCVSLRRVGLSPTVPT</sequence>
<dbReference type="InterPro" id="IPR020846">
    <property type="entry name" value="MFS_dom"/>
</dbReference>
<dbReference type="PANTHER" id="PTHR42718:SF9">
    <property type="entry name" value="MAJOR FACILITATOR SUPERFAMILY MULTIDRUG TRANSPORTER MFSC"/>
    <property type="match status" value="1"/>
</dbReference>
<dbReference type="CDD" id="cd17321">
    <property type="entry name" value="MFS_MMR_MDR_like"/>
    <property type="match status" value="1"/>
</dbReference>
<dbReference type="Pfam" id="PF07690">
    <property type="entry name" value="MFS_1"/>
    <property type="match status" value="1"/>
</dbReference>
<name>A0A127P646_9BURK</name>
<accession>A0A127P646</accession>
<feature type="transmembrane region" description="Helical" evidence="6">
    <location>
        <begin position="140"/>
        <end position="160"/>
    </location>
</feature>
<evidence type="ECO:0000256" key="6">
    <source>
        <dbReference type="SAM" id="Phobius"/>
    </source>
</evidence>
<feature type="transmembrane region" description="Helical" evidence="6">
    <location>
        <begin position="232"/>
        <end position="259"/>
    </location>
</feature>
<dbReference type="PROSITE" id="PS50850">
    <property type="entry name" value="MFS"/>
    <property type="match status" value="1"/>
</dbReference>
<dbReference type="InterPro" id="IPR011701">
    <property type="entry name" value="MFS"/>
</dbReference>
<dbReference type="Gene3D" id="1.20.1250.20">
    <property type="entry name" value="MFS general substrate transporter like domains"/>
    <property type="match status" value="1"/>
</dbReference>
<dbReference type="InterPro" id="IPR036259">
    <property type="entry name" value="MFS_trans_sf"/>
</dbReference>
<feature type="transmembrane region" description="Helical" evidence="6">
    <location>
        <begin position="82"/>
        <end position="103"/>
    </location>
</feature>
<dbReference type="EMBL" id="CP013232">
    <property type="protein sequence ID" value="AMO93168.1"/>
    <property type="molecule type" value="Genomic_DNA"/>
</dbReference>
<evidence type="ECO:0000256" key="5">
    <source>
        <dbReference type="ARBA" id="ARBA00023136"/>
    </source>
</evidence>
<comment type="subcellular location">
    <subcellularLocation>
        <location evidence="1">Membrane</location>
        <topology evidence="1">Multi-pass membrane protein</topology>
    </subcellularLocation>
</comment>
<reference evidence="8 9" key="1">
    <citation type="submission" date="2015-11" db="EMBL/GenBank/DDBJ databases">
        <title>Exploring the genomic traits of fungus-feeding bacterial genus Collimonas.</title>
        <authorList>
            <person name="Song C."/>
            <person name="Schmidt R."/>
            <person name="de Jager V."/>
            <person name="Krzyzanowska D."/>
            <person name="Jongedijk E."/>
            <person name="Cankar K."/>
            <person name="Beekwilder J."/>
            <person name="van Veen A."/>
            <person name="de Boer W."/>
            <person name="van Veen J.A."/>
            <person name="Garbeva P."/>
        </authorList>
    </citation>
    <scope>NUCLEOTIDE SEQUENCE [LARGE SCALE GENOMIC DNA]</scope>
    <source>
        <strain evidence="8 9">Ter6</strain>
    </source>
</reference>
<feature type="transmembrane region" description="Helical" evidence="6">
    <location>
        <begin position="24"/>
        <end position="42"/>
    </location>
</feature>
<proteinExistence type="predicted"/>